<name>A0A1I1K2Z5_9LACT</name>
<dbReference type="Proteomes" id="UP000199612">
    <property type="component" value="Unassembled WGS sequence"/>
</dbReference>
<dbReference type="EMBL" id="FOLT01000010">
    <property type="protein sequence ID" value="SFC54871.1"/>
    <property type="molecule type" value="Genomic_DNA"/>
</dbReference>
<keyword evidence="3" id="KW-1185">Reference proteome</keyword>
<sequence>MMKKLIKLLALTMTGGMLMVGCGEVDEELPDVEETEQDIEEGLDDVEEGLEDTEEDIEGGVNEEIDEETD</sequence>
<evidence type="ECO:0000313" key="2">
    <source>
        <dbReference type="EMBL" id="SFC54871.1"/>
    </source>
</evidence>
<evidence type="ECO:0000256" key="1">
    <source>
        <dbReference type="SAM" id="MobiDB-lite"/>
    </source>
</evidence>
<reference evidence="3" key="1">
    <citation type="submission" date="2016-10" db="EMBL/GenBank/DDBJ databases">
        <authorList>
            <person name="Varghese N."/>
            <person name="Submissions S."/>
        </authorList>
    </citation>
    <scope>NUCLEOTIDE SEQUENCE [LARGE SCALE GENOMIC DNA]</scope>
    <source>
        <strain evidence="3">DSM 23664</strain>
    </source>
</reference>
<organism evidence="2 3">
    <name type="scientific">Alkalibacterium subtropicum</name>
    <dbReference type="NCBI Taxonomy" id="753702"/>
    <lineage>
        <taxon>Bacteria</taxon>
        <taxon>Bacillati</taxon>
        <taxon>Bacillota</taxon>
        <taxon>Bacilli</taxon>
        <taxon>Lactobacillales</taxon>
        <taxon>Carnobacteriaceae</taxon>
        <taxon>Alkalibacterium</taxon>
    </lineage>
</organism>
<evidence type="ECO:0000313" key="3">
    <source>
        <dbReference type="Proteomes" id="UP000199612"/>
    </source>
</evidence>
<gene>
    <name evidence="2" type="ORF">SAMN04488102_11020</name>
</gene>
<proteinExistence type="predicted"/>
<dbReference type="STRING" id="753702.SAMN04488102_11020"/>
<dbReference type="PROSITE" id="PS51257">
    <property type="entry name" value="PROKAR_LIPOPROTEIN"/>
    <property type="match status" value="1"/>
</dbReference>
<feature type="region of interest" description="Disordered" evidence="1">
    <location>
        <begin position="45"/>
        <end position="70"/>
    </location>
</feature>
<accession>A0A1I1K2Z5</accession>
<protein>
    <submittedName>
        <fullName evidence="2">Uncharacterized protein</fullName>
    </submittedName>
</protein>
<dbReference type="AlphaFoldDB" id="A0A1I1K2Z5"/>